<keyword evidence="3 5" id="KW-0472">Membrane</keyword>
<comment type="similarity">
    <text evidence="5 6">Belongs to the FtsA/MreB family.</text>
</comment>
<dbReference type="Pfam" id="PF02491">
    <property type="entry name" value="SHS2_FTSA"/>
    <property type="match status" value="1"/>
</dbReference>
<dbReference type="PANTHER" id="PTHR32432">
    <property type="entry name" value="CELL DIVISION PROTEIN FTSA-RELATED"/>
    <property type="match status" value="1"/>
</dbReference>
<evidence type="ECO:0000256" key="2">
    <source>
        <dbReference type="ARBA" id="ARBA00022618"/>
    </source>
</evidence>
<dbReference type="GO" id="GO:0032153">
    <property type="term" value="C:cell division site"/>
    <property type="evidence" value="ECO:0007669"/>
    <property type="project" value="UniProtKB-UniRule"/>
</dbReference>
<comment type="caution">
    <text evidence="8">The sequence shown here is derived from an EMBL/GenBank/DDBJ whole genome shotgun (WGS) entry which is preliminary data.</text>
</comment>
<evidence type="ECO:0000256" key="3">
    <source>
        <dbReference type="ARBA" id="ARBA00023136"/>
    </source>
</evidence>
<dbReference type="PIRSF" id="PIRSF003101">
    <property type="entry name" value="FtsA"/>
    <property type="match status" value="1"/>
</dbReference>
<dbReference type="AlphaFoldDB" id="A0A368BN93"/>
<dbReference type="InterPro" id="IPR043129">
    <property type="entry name" value="ATPase_NBD"/>
</dbReference>
<keyword evidence="4 5" id="KW-0131">Cell cycle</keyword>
<sequence>MFNIIDLGTSKITGITVKESNGMQKVVGFSSKSTAGLKKGSIINITETSKTIAEVIEDLQNQSGENIRVVDVSFSGELISSTNSTGLATISDKEVSVKDQQSALQTSIAMNVPGDKELLNVVPSQYIIDGQPGIKEPKGMTGVRLEVRTHLVYCSKNSISNISKCIEEINGLQINKFYFNQLGAAKCTLSDDQIDLGVCLLDIGAGTTDLTVFKNGSLIFSKVLPYAGDYITESIAIALKIPSSQAEELKKRYGSSISDRVADESLKINGIGGETDFKISKRMLCEVIEQSISNIFRSCMGCIEENGLQDSIPAGFILSGGTANLENIEELGSAITQNSFKIGYPENEPPLKSEKLIKPQYGAPLGMVKFCAEEQNKEFTFNQSKGIIARVLDWLKSEM</sequence>
<comment type="function">
    <text evidence="5 6">Cell division protein that is involved in the assembly of the Z ring. May serve as a membrane anchor for the Z ring.</text>
</comment>
<dbReference type="InterPro" id="IPR003494">
    <property type="entry name" value="SHS2_FtsA"/>
</dbReference>
<evidence type="ECO:0000313" key="8">
    <source>
        <dbReference type="EMBL" id="RCL38750.1"/>
    </source>
</evidence>
<dbReference type="NCBIfam" id="TIGR01174">
    <property type="entry name" value="ftsA"/>
    <property type="match status" value="1"/>
</dbReference>
<evidence type="ECO:0000256" key="4">
    <source>
        <dbReference type="ARBA" id="ARBA00023306"/>
    </source>
</evidence>
<dbReference type="InterPro" id="IPR020823">
    <property type="entry name" value="Cell_div_FtsA"/>
</dbReference>
<dbReference type="SUPFAM" id="SSF53067">
    <property type="entry name" value="Actin-like ATPase domain"/>
    <property type="match status" value="2"/>
</dbReference>
<dbReference type="InterPro" id="IPR050696">
    <property type="entry name" value="FtsA/MreB"/>
</dbReference>
<dbReference type="GO" id="GO:0009898">
    <property type="term" value="C:cytoplasmic side of plasma membrane"/>
    <property type="evidence" value="ECO:0007669"/>
    <property type="project" value="UniProtKB-UniRule"/>
</dbReference>
<keyword evidence="2 5" id="KW-0132">Cell division</keyword>
<dbReference type="GO" id="GO:0043093">
    <property type="term" value="P:FtsZ-dependent cytokinesis"/>
    <property type="evidence" value="ECO:0007669"/>
    <property type="project" value="UniProtKB-UniRule"/>
</dbReference>
<gene>
    <name evidence="5 8" type="primary">ftsA</name>
    <name evidence="8" type="ORF">DBW97_01695</name>
</gene>
<evidence type="ECO:0000313" key="9">
    <source>
        <dbReference type="Proteomes" id="UP000252147"/>
    </source>
</evidence>
<dbReference type="CDD" id="cd24048">
    <property type="entry name" value="ASKHA_NBD_FtsA"/>
    <property type="match status" value="1"/>
</dbReference>
<evidence type="ECO:0000256" key="5">
    <source>
        <dbReference type="HAMAP-Rule" id="MF_02033"/>
    </source>
</evidence>
<dbReference type="HAMAP" id="MF_02033">
    <property type="entry name" value="FtsA"/>
    <property type="match status" value="1"/>
</dbReference>
<evidence type="ECO:0000256" key="1">
    <source>
        <dbReference type="ARBA" id="ARBA00022475"/>
    </source>
</evidence>
<dbReference type="Pfam" id="PF14450">
    <property type="entry name" value="FtsA"/>
    <property type="match status" value="1"/>
</dbReference>
<dbReference type="EMBL" id="QOPD01000002">
    <property type="protein sequence ID" value="RCL38750.1"/>
    <property type="molecule type" value="Genomic_DNA"/>
</dbReference>
<accession>A0A368BN93</accession>
<protein>
    <recommendedName>
        <fullName evidence="5 6">Cell division protein FtsA</fullName>
    </recommendedName>
</protein>
<dbReference type="Gene3D" id="3.30.420.40">
    <property type="match status" value="2"/>
</dbReference>
<dbReference type="PANTHER" id="PTHR32432:SF4">
    <property type="entry name" value="CELL DIVISION PROTEIN FTSA"/>
    <property type="match status" value="1"/>
</dbReference>
<evidence type="ECO:0000259" key="7">
    <source>
        <dbReference type="SMART" id="SM00842"/>
    </source>
</evidence>
<evidence type="ECO:0000256" key="6">
    <source>
        <dbReference type="PIRNR" id="PIRNR003101"/>
    </source>
</evidence>
<name>A0A368BN93_9GAMM</name>
<keyword evidence="1 5" id="KW-1003">Cell membrane</keyword>
<dbReference type="SMART" id="SM00842">
    <property type="entry name" value="FtsA"/>
    <property type="match status" value="1"/>
</dbReference>
<comment type="subcellular location">
    <subcellularLocation>
        <location evidence="5">Cell membrane</location>
        <topology evidence="5">Peripheral membrane protein</topology>
        <orientation evidence="5">Cytoplasmic side</orientation>
    </subcellularLocation>
    <text evidence="5">Localizes to the Z ring in an FtsZ-dependent manner. Targeted to the membrane through a conserved C-terminal amphipathic helix.</text>
</comment>
<reference evidence="8 9" key="1">
    <citation type="journal article" date="2018" name="Microbiome">
        <title>Fine metagenomic profile of the Mediterranean stratified and mixed water columns revealed by assembly and recruitment.</title>
        <authorList>
            <person name="Haro-Moreno J.M."/>
            <person name="Lopez-Perez M."/>
            <person name="De La Torre J.R."/>
            <person name="Picazo A."/>
            <person name="Camacho A."/>
            <person name="Rodriguez-Valera F."/>
        </authorList>
    </citation>
    <scope>NUCLEOTIDE SEQUENCE [LARGE SCALE GENOMIC DNA]</scope>
    <source>
        <strain evidence="8">MED-G83</strain>
    </source>
</reference>
<dbReference type="Proteomes" id="UP000252147">
    <property type="component" value="Unassembled WGS sequence"/>
</dbReference>
<comment type="subunit">
    <text evidence="5">Self-interacts. Interacts with FtsZ.</text>
</comment>
<proteinExistence type="inferred from homology"/>
<organism evidence="8 9">
    <name type="scientific">SAR86 cluster bacterium</name>
    <dbReference type="NCBI Taxonomy" id="2030880"/>
    <lineage>
        <taxon>Bacteria</taxon>
        <taxon>Pseudomonadati</taxon>
        <taxon>Pseudomonadota</taxon>
        <taxon>Gammaproteobacteria</taxon>
        <taxon>SAR86 cluster</taxon>
    </lineage>
</organism>
<feature type="domain" description="SHS2" evidence="7">
    <location>
        <begin position="2"/>
        <end position="188"/>
    </location>
</feature>